<organism evidence="1 2">
    <name type="scientific">Ginsengibacter hankyongi</name>
    <dbReference type="NCBI Taxonomy" id="2607284"/>
    <lineage>
        <taxon>Bacteria</taxon>
        <taxon>Pseudomonadati</taxon>
        <taxon>Bacteroidota</taxon>
        <taxon>Chitinophagia</taxon>
        <taxon>Chitinophagales</taxon>
        <taxon>Chitinophagaceae</taxon>
        <taxon>Ginsengibacter</taxon>
    </lineage>
</organism>
<keyword evidence="2" id="KW-1185">Reference proteome</keyword>
<dbReference type="Proteomes" id="UP000326903">
    <property type="component" value="Unassembled WGS sequence"/>
</dbReference>
<dbReference type="EMBL" id="VYQF01000001">
    <property type="protein sequence ID" value="KAA9042109.1"/>
    <property type="molecule type" value="Genomic_DNA"/>
</dbReference>
<name>A0A5J5IME4_9BACT</name>
<gene>
    <name evidence="1" type="ORF">FW778_08850</name>
</gene>
<dbReference type="InterPro" id="IPR026444">
    <property type="entry name" value="Secre_tail"/>
</dbReference>
<evidence type="ECO:0000313" key="2">
    <source>
        <dbReference type="Proteomes" id="UP000326903"/>
    </source>
</evidence>
<protein>
    <submittedName>
        <fullName evidence="1">T9SS type A sorting domain-containing protein</fullName>
    </submittedName>
</protein>
<comment type="caution">
    <text evidence="1">The sequence shown here is derived from an EMBL/GenBank/DDBJ whole genome shotgun (WGS) entry which is preliminary data.</text>
</comment>
<reference evidence="1 2" key="1">
    <citation type="submission" date="2019-09" db="EMBL/GenBank/DDBJ databases">
        <title>Draft genome sequence of Ginsengibacter sp. BR5-29.</title>
        <authorList>
            <person name="Im W.-T."/>
        </authorList>
    </citation>
    <scope>NUCLEOTIDE SEQUENCE [LARGE SCALE GENOMIC DNA]</scope>
    <source>
        <strain evidence="1 2">BR5-29</strain>
    </source>
</reference>
<dbReference type="NCBIfam" id="TIGR04183">
    <property type="entry name" value="Por_Secre_tail"/>
    <property type="match status" value="1"/>
</dbReference>
<evidence type="ECO:0000313" key="1">
    <source>
        <dbReference type="EMBL" id="KAA9042109.1"/>
    </source>
</evidence>
<dbReference type="AlphaFoldDB" id="A0A5J5IME4"/>
<accession>A0A5J5IME4</accession>
<proteinExistence type="predicted"/>
<sequence>MEFLIAKLHNLFATEKIAVTITDASGRTIQTSILKVNAGKSIVRLNLDKLPSGAYYLNAKFNKGKETILFMKKQETVRLPISVM</sequence>